<reference evidence="7" key="1">
    <citation type="submission" date="2023-05" db="EMBL/GenBank/DDBJ databases">
        <title>High-quality long-read genome of Scophthalmus maximus.</title>
        <authorList>
            <person name="Lien S."/>
            <person name="Martinez P."/>
        </authorList>
    </citation>
    <scope>NUCLEOTIDE SEQUENCE [LARGE SCALE GENOMIC DNA]</scope>
</reference>
<accession>A0A8D2ZE45</accession>
<sequence length="312" mass="36064">MFKKMTEFGPDSGGRVKVMSRYGRGGNYEFTACVCVTFLVTEIIIHPYVCVFFSLCPLQGVTIVKPIVFGNVARYFGKKREEDGHTHQWSVYVKPYRNEVRHPDSQQACGQVHSGNISSTAHCHVDFNTCKHIILPLIICPFQDMSAYVKKIQFKLHESYGNPLRVVTKPPYEITETGWGEFEIIIKIFFIDPNERPVTLYHLLKLFQSDSSAMPKKTVVSEFYDEMIFQDPTAMMQQLLTTSRQLTLGAYKHETEFSEHEQRTKEKMETAKKRTSQEIAELKDKLKASRENINQLKAEIRKLEEDGDHKEH</sequence>
<dbReference type="AlphaFoldDB" id="A0A8D2ZE45"/>
<dbReference type="CDD" id="cd16909">
    <property type="entry name" value="YEATS_GAS41_like"/>
    <property type="match status" value="1"/>
</dbReference>
<evidence type="ECO:0000313" key="7">
    <source>
        <dbReference type="Ensembl" id="ENSSMAP00000000747.2"/>
    </source>
</evidence>
<dbReference type="InterPro" id="IPR005033">
    <property type="entry name" value="YEATS"/>
</dbReference>
<feature type="region of interest" description="Disordered" evidence="5">
    <location>
        <begin position="255"/>
        <end position="277"/>
    </location>
</feature>
<proteinExistence type="predicted"/>
<dbReference type="Gene3D" id="2.60.40.1970">
    <property type="entry name" value="YEATS domain"/>
    <property type="match status" value="1"/>
</dbReference>
<dbReference type="PANTHER" id="PTHR47573:SF1">
    <property type="entry name" value="PROTEIN AF-9 HOMOLOG"/>
    <property type="match status" value="1"/>
</dbReference>
<keyword evidence="1" id="KW-0805">Transcription regulation</keyword>
<dbReference type="GeneTree" id="ENSGT00940000155811"/>
<keyword evidence="2" id="KW-0804">Transcription</keyword>
<evidence type="ECO:0000256" key="2">
    <source>
        <dbReference type="ARBA" id="ARBA00023163"/>
    </source>
</evidence>
<dbReference type="GO" id="GO:0006355">
    <property type="term" value="P:regulation of DNA-templated transcription"/>
    <property type="evidence" value="ECO:0007669"/>
    <property type="project" value="InterPro"/>
</dbReference>
<keyword evidence="3 4" id="KW-0539">Nucleus</keyword>
<organism evidence="7 8">
    <name type="scientific">Scophthalmus maximus</name>
    <name type="common">Turbot</name>
    <name type="synonym">Psetta maxima</name>
    <dbReference type="NCBI Taxonomy" id="52904"/>
    <lineage>
        <taxon>Eukaryota</taxon>
        <taxon>Metazoa</taxon>
        <taxon>Chordata</taxon>
        <taxon>Craniata</taxon>
        <taxon>Vertebrata</taxon>
        <taxon>Euteleostomi</taxon>
        <taxon>Actinopterygii</taxon>
        <taxon>Neopterygii</taxon>
        <taxon>Teleostei</taxon>
        <taxon>Neoteleostei</taxon>
        <taxon>Acanthomorphata</taxon>
        <taxon>Carangaria</taxon>
        <taxon>Pleuronectiformes</taxon>
        <taxon>Pleuronectoidei</taxon>
        <taxon>Scophthalmidae</taxon>
        <taxon>Scophthalmus</taxon>
    </lineage>
</organism>
<feature type="domain" description="YEATS" evidence="6">
    <location>
        <begin position="57"/>
        <end position="243"/>
    </location>
</feature>
<dbReference type="InterPro" id="IPR055129">
    <property type="entry name" value="YEATS_dom"/>
</dbReference>
<dbReference type="Ensembl" id="ENSSMAT00000000766.2">
    <property type="protein sequence ID" value="ENSSMAP00000000747.2"/>
    <property type="gene ID" value="ENSSMAG00000000463.2"/>
</dbReference>
<evidence type="ECO:0000256" key="5">
    <source>
        <dbReference type="SAM" id="MobiDB-lite"/>
    </source>
</evidence>
<name>A0A8D2ZE45_SCOMX</name>
<dbReference type="Pfam" id="PF03366">
    <property type="entry name" value="YEATS"/>
    <property type="match status" value="1"/>
</dbReference>
<gene>
    <name evidence="7" type="primary">yeats4</name>
</gene>
<evidence type="ECO:0000256" key="3">
    <source>
        <dbReference type="ARBA" id="ARBA00023242"/>
    </source>
</evidence>
<dbReference type="PANTHER" id="PTHR47573">
    <property type="entry name" value="PROTEIN AF-9 HOMOLOG"/>
    <property type="match status" value="1"/>
</dbReference>
<dbReference type="InterPro" id="IPR038704">
    <property type="entry name" value="YEAST_sf"/>
</dbReference>
<dbReference type="PROSITE" id="PS51037">
    <property type="entry name" value="YEATS"/>
    <property type="match status" value="1"/>
</dbReference>
<evidence type="ECO:0000313" key="8">
    <source>
        <dbReference type="Proteomes" id="UP000694558"/>
    </source>
</evidence>
<evidence type="ECO:0000256" key="4">
    <source>
        <dbReference type="PROSITE-ProRule" id="PRU00376"/>
    </source>
</evidence>
<comment type="subcellular location">
    <subcellularLocation>
        <location evidence="4">Nucleus</location>
    </subcellularLocation>
</comment>
<protein>
    <recommendedName>
        <fullName evidence="6">YEATS domain-containing protein</fullName>
    </recommendedName>
</protein>
<dbReference type="Proteomes" id="UP000694558">
    <property type="component" value="Chromosome 2"/>
</dbReference>
<reference evidence="7" key="2">
    <citation type="submission" date="2025-08" db="UniProtKB">
        <authorList>
            <consortium name="Ensembl"/>
        </authorList>
    </citation>
    <scope>IDENTIFICATION</scope>
</reference>
<dbReference type="GO" id="GO:0005634">
    <property type="term" value="C:nucleus"/>
    <property type="evidence" value="ECO:0007669"/>
    <property type="project" value="UniProtKB-SubCell"/>
</dbReference>
<evidence type="ECO:0000259" key="6">
    <source>
        <dbReference type="PROSITE" id="PS51037"/>
    </source>
</evidence>
<evidence type="ECO:0000256" key="1">
    <source>
        <dbReference type="ARBA" id="ARBA00023015"/>
    </source>
</evidence>